<proteinExistence type="predicted"/>
<sequence length="468" mass="50996">MSTQKPSLAKGTVEGKPATLHFDDHGLHCSRGQGNGTEWTIQKQNIISVTQADLLKDGHSLLYTVENARPKDGDGASPLSFESMRAPHLPPRLAKEFKPSEQCYWVGPRELASFVKGHVIISTGSGTGLASDIFSQLVEPVLHNLGLFAGEHFSTHTTSSDTSVAQYTRDFILPDANDGVQQSVLLLSGDGGIVDIVNTLLSEKRTNWFTKPKISLLPLGTGNALANSSGITGDNTMGLRTMLQGTPKQLPLFRAIFSPGARLLVNEGREERPLQGEIDDRPVAHGAVVCSWGHHATLVADSDTTEYRKFGAERFKMAAMEALFPSDRSPPHAYKGQVSVRRSGEGAWEVIGTNEHGYVLATFVNQLEAGFTISPASKPLDGKLRLVHFGNLNGQEAMDVMSKAYQGGKHVEDERVGYKEIEALKIVFEEEEARWRRVCVDGKIVRVEKGGCVEVRPIEDGAFDLVAR</sequence>
<organism evidence="1 2">
    <name type="scientific">Vermiconidia calcicola</name>
    <dbReference type="NCBI Taxonomy" id="1690605"/>
    <lineage>
        <taxon>Eukaryota</taxon>
        <taxon>Fungi</taxon>
        <taxon>Dikarya</taxon>
        <taxon>Ascomycota</taxon>
        <taxon>Pezizomycotina</taxon>
        <taxon>Dothideomycetes</taxon>
        <taxon>Dothideomycetidae</taxon>
        <taxon>Mycosphaerellales</taxon>
        <taxon>Extremaceae</taxon>
        <taxon>Vermiconidia</taxon>
    </lineage>
</organism>
<name>A0ACC3NWE8_9PEZI</name>
<evidence type="ECO:0000313" key="2">
    <source>
        <dbReference type="Proteomes" id="UP001281147"/>
    </source>
</evidence>
<dbReference type="Proteomes" id="UP001281147">
    <property type="component" value="Unassembled WGS sequence"/>
</dbReference>
<dbReference type="EMBL" id="JAUTXU010000006">
    <property type="protein sequence ID" value="KAK3724093.1"/>
    <property type="molecule type" value="Genomic_DNA"/>
</dbReference>
<reference evidence="1" key="1">
    <citation type="submission" date="2023-07" db="EMBL/GenBank/DDBJ databases">
        <title>Black Yeasts Isolated from many extreme environments.</title>
        <authorList>
            <person name="Coleine C."/>
            <person name="Stajich J.E."/>
            <person name="Selbmann L."/>
        </authorList>
    </citation>
    <scope>NUCLEOTIDE SEQUENCE</scope>
    <source>
        <strain evidence="1">CCFEE 5714</strain>
    </source>
</reference>
<accession>A0ACC3NWE8</accession>
<keyword evidence="2" id="KW-1185">Reference proteome</keyword>
<comment type="caution">
    <text evidence="1">The sequence shown here is derived from an EMBL/GenBank/DDBJ whole genome shotgun (WGS) entry which is preliminary data.</text>
</comment>
<gene>
    <name evidence="1" type="ORF">LTR37_001215</name>
</gene>
<protein>
    <submittedName>
        <fullName evidence="1">Uncharacterized protein</fullName>
    </submittedName>
</protein>
<evidence type="ECO:0000313" key="1">
    <source>
        <dbReference type="EMBL" id="KAK3724093.1"/>
    </source>
</evidence>